<sequence>MLHTVQKNREAYLPLLLLADPSEEMVRRYLPEGELYSWLTSEGETVGVLHLTSTEATVCEIRNIAVRDQYQGQGHGRSLLESILKLLRERGVEKVIVRTGNSSIGSLAFYQKFGFRIMEIDHDYFNREYQTPIFENGIRCQDQLLLARSL</sequence>
<dbReference type="RefSeq" id="WP_170119193.1">
    <property type="nucleotide sequence ID" value="NZ_QGGL01000001.1"/>
</dbReference>
<evidence type="ECO:0000256" key="1">
    <source>
        <dbReference type="ARBA" id="ARBA00022679"/>
    </source>
</evidence>
<evidence type="ECO:0000313" key="4">
    <source>
        <dbReference type="Proteomes" id="UP000245634"/>
    </source>
</evidence>
<dbReference type="InterPro" id="IPR000182">
    <property type="entry name" value="GNAT_dom"/>
</dbReference>
<evidence type="ECO:0000259" key="2">
    <source>
        <dbReference type="PROSITE" id="PS51186"/>
    </source>
</evidence>
<organism evidence="3 4">
    <name type="scientific">Tumebacillus permanentifrigoris</name>
    <dbReference type="NCBI Taxonomy" id="378543"/>
    <lineage>
        <taxon>Bacteria</taxon>
        <taxon>Bacillati</taxon>
        <taxon>Bacillota</taxon>
        <taxon>Bacilli</taxon>
        <taxon>Bacillales</taxon>
        <taxon>Alicyclobacillaceae</taxon>
        <taxon>Tumebacillus</taxon>
    </lineage>
</organism>
<name>A0A316DDR7_9BACL</name>
<dbReference type="PANTHER" id="PTHR13947">
    <property type="entry name" value="GNAT FAMILY N-ACETYLTRANSFERASE"/>
    <property type="match status" value="1"/>
</dbReference>
<comment type="caution">
    <text evidence="3">The sequence shown here is derived from an EMBL/GenBank/DDBJ whole genome shotgun (WGS) entry which is preliminary data.</text>
</comment>
<dbReference type="Pfam" id="PF00583">
    <property type="entry name" value="Acetyltransf_1"/>
    <property type="match status" value="1"/>
</dbReference>
<dbReference type="PANTHER" id="PTHR13947:SF37">
    <property type="entry name" value="LD18367P"/>
    <property type="match status" value="1"/>
</dbReference>
<dbReference type="Proteomes" id="UP000245634">
    <property type="component" value="Unassembled WGS sequence"/>
</dbReference>
<dbReference type="Gene3D" id="3.40.630.30">
    <property type="match status" value="1"/>
</dbReference>
<dbReference type="InterPro" id="IPR016181">
    <property type="entry name" value="Acyl_CoA_acyltransferase"/>
</dbReference>
<keyword evidence="4" id="KW-1185">Reference proteome</keyword>
<dbReference type="GO" id="GO:0008080">
    <property type="term" value="F:N-acetyltransferase activity"/>
    <property type="evidence" value="ECO:0007669"/>
    <property type="project" value="InterPro"/>
</dbReference>
<accession>A0A316DDR7</accession>
<proteinExistence type="predicted"/>
<dbReference type="EMBL" id="QGGL01000001">
    <property type="protein sequence ID" value="PWK16361.1"/>
    <property type="molecule type" value="Genomic_DNA"/>
</dbReference>
<keyword evidence="1 3" id="KW-0808">Transferase</keyword>
<gene>
    <name evidence="3" type="ORF">C7459_101225</name>
</gene>
<dbReference type="InterPro" id="IPR050769">
    <property type="entry name" value="NAT_camello-type"/>
</dbReference>
<dbReference type="AlphaFoldDB" id="A0A316DDR7"/>
<dbReference type="CDD" id="cd04301">
    <property type="entry name" value="NAT_SF"/>
    <property type="match status" value="1"/>
</dbReference>
<dbReference type="SUPFAM" id="SSF55729">
    <property type="entry name" value="Acyl-CoA N-acyltransferases (Nat)"/>
    <property type="match status" value="1"/>
</dbReference>
<feature type="domain" description="N-acetyltransferase" evidence="2">
    <location>
        <begin position="1"/>
        <end position="133"/>
    </location>
</feature>
<protein>
    <submittedName>
        <fullName evidence="3">Acetyltransferase (GNAT) family protein</fullName>
    </submittedName>
</protein>
<reference evidence="3 4" key="1">
    <citation type="submission" date="2018-05" db="EMBL/GenBank/DDBJ databases">
        <title>Genomic Encyclopedia of Type Strains, Phase IV (KMG-IV): sequencing the most valuable type-strain genomes for metagenomic binning, comparative biology and taxonomic classification.</title>
        <authorList>
            <person name="Goeker M."/>
        </authorList>
    </citation>
    <scope>NUCLEOTIDE SEQUENCE [LARGE SCALE GENOMIC DNA]</scope>
    <source>
        <strain evidence="3 4">DSM 18773</strain>
    </source>
</reference>
<evidence type="ECO:0000313" key="3">
    <source>
        <dbReference type="EMBL" id="PWK16361.1"/>
    </source>
</evidence>
<dbReference type="PROSITE" id="PS51186">
    <property type="entry name" value="GNAT"/>
    <property type="match status" value="1"/>
</dbReference>